<organism evidence="2 4">
    <name type="scientific">Araneus ventricosus</name>
    <name type="common">Orbweaver spider</name>
    <name type="synonym">Epeira ventricosa</name>
    <dbReference type="NCBI Taxonomy" id="182803"/>
    <lineage>
        <taxon>Eukaryota</taxon>
        <taxon>Metazoa</taxon>
        <taxon>Ecdysozoa</taxon>
        <taxon>Arthropoda</taxon>
        <taxon>Chelicerata</taxon>
        <taxon>Arachnida</taxon>
        <taxon>Araneae</taxon>
        <taxon>Araneomorphae</taxon>
        <taxon>Entelegynae</taxon>
        <taxon>Araneoidea</taxon>
        <taxon>Araneidae</taxon>
        <taxon>Araneus</taxon>
    </lineage>
</organism>
<evidence type="ECO:0000313" key="3">
    <source>
        <dbReference type="EMBL" id="GBO28452.1"/>
    </source>
</evidence>
<dbReference type="EMBL" id="BGPR01051520">
    <property type="protein sequence ID" value="GBO28452.1"/>
    <property type="molecule type" value="Genomic_DNA"/>
</dbReference>
<accession>A0A4Y2VUS9</accession>
<dbReference type="AlphaFoldDB" id="A0A4Y2VUS9"/>
<reference evidence="2 4" key="1">
    <citation type="journal article" date="2019" name="Sci. Rep.">
        <title>Orb-weaving spider Araneus ventricosus genome elucidates the spidroin gene catalogue.</title>
        <authorList>
            <person name="Kono N."/>
            <person name="Nakamura H."/>
            <person name="Ohtoshi R."/>
            <person name="Moran D.A.P."/>
            <person name="Shinohara A."/>
            <person name="Yoshida Y."/>
            <person name="Fujiwara M."/>
            <person name="Mori M."/>
            <person name="Tomita M."/>
            <person name="Arakawa K."/>
        </authorList>
    </citation>
    <scope>NUCLEOTIDE SEQUENCE [LARGE SCALE GENOMIC DNA]</scope>
</reference>
<dbReference type="Proteomes" id="UP000499080">
    <property type="component" value="Unassembled WGS sequence"/>
</dbReference>
<proteinExistence type="predicted"/>
<sequence length="41" mass="4652">MFVIGSQSFRQKMLVIFGKLIRTKDLELADPAEAKAKTQLK</sequence>
<feature type="non-terminal residue" evidence="2">
    <location>
        <position position="41"/>
    </location>
</feature>
<name>A0A4Y2VUS9_ARAVE</name>
<keyword evidence="4" id="KW-1185">Reference proteome</keyword>
<evidence type="ECO:0000313" key="1">
    <source>
        <dbReference type="EMBL" id="GBO28430.1"/>
    </source>
</evidence>
<evidence type="ECO:0000313" key="2">
    <source>
        <dbReference type="EMBL" id="GBO28431.1"/>
    </source>
</evidence>
<dbReference type="EMBL" id="BGPR01051486">
    <property type="protein sequence ID" value="GBO28430.1"/>
    <property type="molecule type" value="Genomic_DNA"/>
</dbReference>
<protein>
    <submittedName>
        <fullName evidence="2">Uncharacterized protein</fullName>
    </submittedName>
</protein>
<comment type="caution">
    <text evidence="2">The sequence shown here is derived from an EMBL/GenBank/DDBJ whole genome shotgun (WGS) entry which is preliminary data.</text>
</comment>
<dbReference type="EMBL" id="BGPR01051487">
    <property type="protein sequence ID" value="GBO28431.1"/>
    <property type="molecule type" value="Genomic_DNA"/>
</dbReference>
<evidence type="ECO:0000313" key="4">
    <source>
        <dbReference type="Proteomes" id="UP000499080"/>
    </source>
</evidence>
<gene>
    <name evidence="3" type="ORF">AVEN_207063_1</name>
    <name evidence="2" type="ORF">AVEN_215932_1</name>
    <name evidence="1" type="ORF">AVEN_92965_1</name>
</gene>
<dbReference type="OrthoDB" id="3900342at2759"/>